<reference evidence="1 2" key="1">
    <citation type="submission" date="2020-12" db="EMBL/GenBank/DDBJ databases">
        <title>Pseudomonas schmalbachii sp. nov. isolated from millipede gut.</title>
        <authorList>
            <person name="Shelomi M."/>
        </authorList>
    </citation>
    <scope>NUCLEOTIDE SEQUENCE [LARGE SCALE GENOMIC DNA]</scope>
    <source>
        <strain evidence="1 2">Milli4</strain>
    </source>
</reference>
<evidence type="ECO:0000313" key="2">
    <source>
        <dbReference type="Proteomes" id="UP000669060"/>
    </source>
</evidence>
<organism evidence="1 2">
    <name type="scientific">Pseudomonas schmalbachii</name>
    <dbReference type="NCBI Taxonomy" id="2816993"/>
    <lineage>
        <taxon>Bacteria</taxon>
        <taxon>Pseudomonadati</taxon>
        <taxon>Pseudomonadota</taxon>
        <taxon>Gammaproteobacteria</taxon>
        <taxon>Pseudomonadales</taxon>
        <taxon>Pseudomonadaceae</taxon>
        <taxon>Pseudomonas</taxon>
    </lineage>
</organism>
<keyword evidence="1" id="KW-0456">Lyase</keyword>
<comment type="caution">
    <text evidence="1">The sequence shown here is derived from an EMBL/GenBank/DDBJ whole genome shotgun (WGS) entry which is preliminary data.</text>
</comment>
<dbReference type="InterPro" id="IPR009609">
    <property type="entry name" value="Phosphonate_metab_PhnG"/>
</dbReference>
<sequence>MNDRQRRQRVFALTPRATLERHWQALALDCPHTALRAPEIGLAMLRGRIGGNGQAFNLGEMTMVRASVALADGTLGHGYVAGRDRRHAELIALLDACAQKPEWAPRIERELLQPLEAELAARHAEASRKAAATRVDFFTLVRGD</sequence>
<dbReference type="NCBIfam" id="TIGR03293">
    <property type="entry name" value="PhnG_redo"/>
    <property type="match status" value="1"/>
</dbReference>
<proteinExistence type="predicted"/>
<dbReference type="EMBL" id="JAELYA010000004">
    <property type="protein sequence ID" value="MBO3275810.1"/>
    <property type="molecule type" value="Genomic_DNA"/>
</dbReference>
<keyword evidence="2" id="KW-1185">Reference proteome</keyword>
<dbReference type="GO" id="GO:0016829">
    <property type="term" value="F:lyase activity"/>
    <property type="evidence" value="ECO:0007669"/>
    <property type="project" value="UniProtKB-KW"/>
</dbReference>
<gene>
    <name evidence="1" type="primary">phnG</name>
    <name evidence="1" type="ORF">JFY56_11300</name>
</gene>
<name>A0ABS3TQ68_9PSED</name>
<protein>
    <submittedName>
        <fullName evidence="1">Phosphonate C-P lyase system protein PhnG</fullName>
    </submittedName>
</protein>
<dbReference type="Proteomes" id="UP000669060">
    <property type="component" value="Unassembled WGS sequence"/>
</dbReference>
<accession>A0ABS3TQ68</accession>
<dbReference type="Pfam" id="PF06754">
    <property type="entry name" value="PhnG"/>
    <property type="match status" value="1"/>
</dbReference>
<dbReference type="RefSeq" id="WP_208313768.1">
    <property type="nucleotide sequence ID" value="NZ_JAELYA010000004.1"/>
</dbReference>
<evidence type="ECO:0000313" key="1">
    <source>
        <dbReference type="EMBL" id="MBO3275810.1"/>
    </source>
</evidence>